<reference evidence="2 3" key="1">
    <citation type="journal article" date="2024" name="Ann. Entomol. Soc. Am.">
        <title>Genomic analyses of the southern and eastern yellowjacket wasps (Hymenoptera: Vespidae) reveal evolutionary signatures of social life.</title>
        <authorList>
            <person name="Catto M.A."/>
            <person name="Caine P.B."/>
            <person name="Orr S.E."/>
            <person name="Hunt B.G."/>
            <person name="Goodisman M.A.D."/>
        </authorList>
    </citation>
    <scope>NUCLEOTIDE SEQUENCE [LARGE SCALE GENOMIC DNA]</scope>
    <source>
        <strain evidence="2">232</strain>
        <tissue evidence="2">Head and thorax</tissue>
    </source>
</reference>
<dbReference type="PANTHER" id="PTHR13904:SF0">
    <property type="entry name" value="U4_U6 SMALL NUCLEAR RIBONUCLEOPROTEIN PRP31"/>
    <property type="match status" value="1"/>
</dbReference>
<protein>
    <submittedName>
        <fullName evidence="2">U4/U6 small nuclear ribonucleoprotein Prp31-like</fullName>
    </submittedName>
</protein>
<keyword evidence="1" id="KW-0472">Membrane</keyword>
<evidence type="ECO:0000313" key="3">
    <source>
        <dbReference type="Proteomes" id="UP001607303"/>
    </source>
</evidence>
<sequence length="179" mass="21142">MSFYYKSKNCFRKKISKEKLAREKLSNSKKLKKIMFKIEKYNGVPESIDPVKSNAEYQLIVEANNMTFDIDNEIADGIRKLIVLISFLIHTFIFIYSTLVHKRHILKRFPELKSLVIGSLRYVMTVRELGNNLDKAKNNKILQFFMQTIIIIHLLCSNSSDCNHTIFKRRRKISYMRSL</sequence>
<keyword evidence="3" id="KW-1185">Reference proteome</keyword>
<comment type="caution">
    <text evidence="2">The sequence shown here is derived from an EMBL/GenBank/DDBJ whole genome shotgun (WGS) entry which is preliminary data.</text>
</comment>
<dbReference type="AlphaFoldDB" id="A0ABD2D0U9"/>
<dbReference type="InterPro" id="IPR027105">
    <property type="entry name" value="Prp31"/>
</dbReference>
<proteinExistence type="predicted"/>
<dbReference type="PANTHER" id="PTHR13904">
    <property type="entry name" value="PRE-MRNA SPLICING FACTOR PRP31"/>
    <property type="match status" value="1"/>
</dbReference>
<evidence type="ECO:0000256" key="1">
    <source>
        <dbReference type="SAM" id="Phobius"/>
    </source>
</evidence>
<dbReference type="Proteomes" id="UP001607303">
    <property type="component" value="Unassembled WGS sequence"/>
</dbReference>
<accession>A0ABD2D0U9</accession>
<feature type="transmembrane region" description="Helical" evidence="1">
    <location>
        <begin position="81"/>
        <end position="99"/>
    </location>
</feature>
<organism evidence="2 3">
    <name type="scientific">Vespula maculifrons</name>
    <name type="common">Eastern yellow jacket</name>
    <name type="synonym">Wasp</name>
    <dbReference type="NCBI Taxonomy" id="7453"/>
    <lineage>
        <taxon>Eukaryota</taxon>
        <taxon>Metazoa</taxon>
        <taxon>Ecdysozoa</taxon>
        <taxon>Arthropoda</taxon>
        <taxon>Hexapoda</taxon>
        <taxon>Insecta</taxon>
        <taxon>Pterygota</taxon>
        <taxon>Neoptera</taxon>
        <taxon>Endopterygota</taxon>
        <taxon>Hymenoptera</taxon>
        <taxon>Apocrita</taxon>
        <taxon>Aculeata</taxon>
        <taxon>Vespoidea</taxon>
        <taxon>Vespidae</taxon>
        <taxon>Vespinae</taxon>
        <taxon>Vespula</taxon>
    </lineage>
</organism>
<dbReference type="EMBL" id="JAYRBN010000007">
    <property type="protein sequence ID" value="KAL2751018.1"/>
    <property type="molecule type" value="Genomic_DNA"/>
</dbReference>
<keyword evidence="1" id="KW-1133">Transmembrane helix</keyword>
<dbReference type="Gene3D" id="1.10.287.4070">
    <property type="match status" value="1"/>
</dbReference>
<dbReference type="SUPFAM" id="SSF89124">
    <property type="entry name" value="Nop domain"/>
    <property type="match status" value="1"/>
</dbReference>
<dbReference type="InterPro" id="IPR036070">
    <property type="entry name" value="Nop_dom_sf"/>
</dbReference>
<name>A0ABD2D0U9_VESMC</name>
<gene>
    <name evidence="2" type="ORF">V1477_000176</name>
</gene>
<evidence type="ECO:0000313" key="2">
    <source>
        <dbReference type="EMBL" id="KAL2751018.1"/>
    </source>
</evidence>
<keyword evidence="1" id="KW-0812">Transmembrane</keyword>